<comment type="caution">
    <text evidence="1">The sequence shown here is derived from an EMBL/GenBank/DDBJ whole genome shotgun (WGS) entry which is preliminary data.</text>
</comment>
<keyword evidence="2" id="KW-1185">Reference proteome</keyword>
<dbReference type="PATRIC" id="fig|1470200.3.peg.1014"/>
<accession>A0A0J0YU07</accession>
<dbReference type="Proteomes" id="UP000036027">
    <property type="component" value="Unassembled WGS sequence"/>
</dbReference>
<dbReference type="STRING" id="1470200.PL75_01115"/>
<name>A0A0J0YU07_9NEIS</name>
<sequence length="367" mass="41877">MSDIKLLLVEDSESDQLICQNAVSDFNEDNTEFRVCLEVCGNVTEAEEKLKQSDFDGVIIDMKLTNSGEDEGNQVIEQIKNSFSRIPVVIFTGTPNVAVQHGFPVINIYEKGGDVKYSQIIEEFCGIYRTGLTKILGGKGSIEKMLATIFTENLIPALRTRSSSGKQIGWIKHAESDSPRTEKALLRYTLNHLLLHLDNDINRCYPEEMYIYPPIDERINTGSILKKKDSERYFIVMNPACDLAERGDGGCNTDRALLVEIQPLEEIYPDFNWDNLSRNDRKELQRIYKNNKSLYYHRLPEVEFYPGGVINFRRVSTYTEEEINTSFGIPKIQISAPFLKDMISRFSSYYARQGQPEIDVETDESGT</sequence>
<dbReference type="InterPro" id="IPR011006">
    <property type="entry name" value="CheY-like_superfamily"/>
</dbReference>
<dbReference type="RefSeq" id="WP_047760078.1">
    <property type="nucleotide sequence ID" value="NZ_CP091510.1"/>
</dbReference>
<evidence type="ECO:0008006" key="3">
    <source>
        <dbReference type="Google" id="ProtNLM"/>
    </source>
</evidence>
<protein>
    <recommendedName>
        <fullName evidence="3">Response regulatory domain-containing protein</fullName>
    </recommendedName>
</protein>
<gene>
    <name evidence="1" type="ORF">PL75_01115</name>
</gene>
<dbReference type="AlphaFoldDB" id="A0A0J0YU07"/>
<evidence type="ECO:0000313" key="1">
    <source>
        <dbReference type="EMBL" id="KLT73581.1"/>
    </source>
</evidence>
<dbReference type="SUPFAM" id="SSF52172">
    <property type="entry name" value="CheY-like"/>
    <property type="match status" value="1"/>
</dbReference>
<dbReference type="Gene3D" id="3.40.50.2300">
    <property type="match status" value="1"/>
</dbReference>
<reference evidence="1 2" key="1">
    <citation type="submission" date="2014-11" db="EMBL/GenBank/DDBJ databases">
        <title>Genome of a novel goose pathogen.</title>
        <authorList>
            <person name="Hansen C.M."/>
            <person name="Hueffer K."/>
            <person name="Choi S.C."/>
        </authorList>
    </citation>
    <scope>NUCLEOTIDE SEQUENCE [LARGE SCALE GENOMIC DNA]</scope>
    <source>
        <strain evidence="1 2">KH1503</strain>
    </source>
</reference>
<evidence type="ECO:0000313" key="2">
    <source>
        <dbReference type="Proteomes" id="UP000036027"/>
    </source>
</evidence>
<proteinExistence type="predicted"/>
<organism evidence="1 2">
    <name type="scientific">Neisseria arctica</name>
    <dbReference type="NCBI Taxonomy" id="1470200"/>
    <lineage>
        <taxon>Bacteria</taxon>
        <taxon>Pseudomonadati</taxon>
        <taxon>Pseudomonadota</taxon>
        <taxon>Betaproteobacteria</taxon>
        <taxon>Neisseriales</taxon>
        <taxon>Neisseriaceae</taxon>
        <taxon>Neisseria</taxon>
    </lineage>
</organism>
<dbReference type="EMBL" id="JTDO01000002">
    <property type="protein sequence ID" value="KLT73581.1"/>
    <property type="molecule type" value="Genomic_DNA"/>
</dbReference>